<reference evidence="1 2" key="1">
    <citation type="submission" date="2023-08" db="EMBL/GenBank/DDBJ databases">
        <title>Nocardioides seae sp. nov., a bacterium isolated from a soil.</title>
        <authorList>
            <person name="Wang X."/>
        </authorList>
    </citation>
    <scope>NUCLEOTIDE SEQUENCE [LARGE SCALE GENOMIC DNA]</scope>
    <source>
        <strain evidence="1 2">YZH12</strain>
    </source>
</reference>
<comment type="caution">
    <text evidence="1">The sequence shown here is derived from an EMBL/GenBank/DDBJ whole genome shotgun (WGS) entry which is preliminary data.</text>
</comment>
<evidence type="ECO:0000313" key="1">
    <source>
        <dbReference type="EMBL" id="MDT9595187.1"/>
    </source>
</evidence>
<organism evidence="1 2">
    <name type="scientific">Nocardioides imazamoxiresistens</name>
    <dbReference type="NCBI Taxonomy" id="3231893"/>
    <lineage>
        <taxon>Bacteria</taxon>
        <taxon>Bacillati</taxon>
        <taxon>Actinomycetota</taxon>
        <taxon>Actinomycetes</taxon>
        <taxon>Propionibacteriales</taxon>
        <taxon>Nocardioidaceae</taxon>
        <taxon>Nocardioides</taxon>
    </lineage>
</organism>
<dbReference type="InterPro" id="IPR023375">
    <property type="entry name" value="ADC_dom_sf"/>
</dbReference>
<dbReference type="EMBL" id="JAVYII010000010">
    <property type="protein sequence ID" value="MDT9595187.1"/>
    <property type="molecule type" value="Genomic_DNA"/>
</dbReference>
<proteinExistence type="predicted"/>
<dbReference type="Gene3D" id="2.40.400.10">
    <property type="entry name" value="Acetoacetate decarboxylase-like"/>
    <property type="match status" value="1"/>
</dbReference>
<dbReference type="Proteomes" id="UP001268542">
    <property type="component" value="Unassembled WGS sequence"/>
</dbReference>
<dbReference type="RefSeq" id="WP_315735684.1">
    <property type="nucleotide sequence ID" value="NZ_JAVYII010000010.1"/>
</dbReference>
<keyword evidence="2" id="KW-1185">Reference proteome</keyword>
<evidence type="ECO:0000313" key="2">
    <source>
        <dbReference type="Proteomes" id="UP001268542"/>
    </source>
</evidence>
<accession>A0ABU3Q101</accession>
<dbReference type="Pfam" id="PF06314">
    <property type="entry name" value="ADC"/>
    <property type="match status" value="1"/>
</dbReference>
<dbReference type="InterPro" id="IPR010451">
    <property type="entry name" value="Acetoacetate_decarboxylase"/>
</dbReference>
<sequence>MSAAYPPQPWDLTGRGWVSSWSLSPRARLPQLPAGVAPLGRLALTMFVSYAPPGQMTYAELLAGVLVRDRAQVGLAITDIWVDSPASRAGGRELWGVPKDLAEFDLDGAAGPTASEGLLCARADGRTLATAAFTASRAPGVPLPLRLPAAIVQTVPVGPVDAPGARTRWTPISARARALRPARARWSSPADGPLGWLADARSRASILVEDFDLRFGS</sequence>
<protein>
    <submittedName>
        <fullName evidence="1">Acetoacetate decarboxylase family protein</fullName>
    </submittedName>
</protein>
<name>A0ABU3Q101_9ACTN</name>
<dbReference type="SUPFAM" id="SSF160104">
    <property type="entry name" value="Acetoacetate decarboxylase-like"/>
    <property type="match status" value="1"/>
</dbReference>
<gene>
    <name evidence="1" type="ORF">RDV89_19020</name>
</gene>